<keyword evidence="4" id="KW-0010">Activator</keyword>
<comment type="similarity">
    <text evidence="1">Belongs to the LysR transcriptional regulatory family.</text>
</comment>
<dbReference type="InterPro" id="IPR036388">
    <property type="entry name" value="WH-like_DNA-bd_sf"/>
</dbReference>
<dbReference type="GO" id="GO:0003700">
    <property type="term" value="F:DNA-binding transcription factor activity"/>
    <property type="evidence" value="ECO:0007669"/>
    <property type="project" value="InterPro"/>
</dbReference>
<evidence type="ECO:0000256" key="1">
    <source>
        <dbReference type="ARBA" id="ARBA00009437"/>
    </source>
</evidence>
<dbReference type="AlphaFoldDB" id="A0A2L2LMP8"/>
<keyword evidence="5" id="KW-0804">Transcription</keyword>
<dbReference type="SUPFAM" id="SSF53850">
    <property type="entry name" value="Periplasmic binding protein-like II"/>
    <property type="match status" value="1"/>
</dbReference>
<keyword evidence="3" id="KW-0238">DNA-binding</keyword>
<dbReference type="PROSITE" id="PS50931">
    <property type="entry name" value="HTH_LYSR"/>
    <property type="match status" value="1"/>
</dbReference>
<dbReference type="InterPro" id="IPR000847">
    <property type="entry name" value="LysR_HTH_N"/>
</dbReference>
<accession>A0A2L2LMP8</accession>
<dbReference type="Pfam" id="PF03466">
    <property type="entry name" value="LysR_substrate"/>
    <property type="match status" value="1"/>
</dbReference>
<dbReference type="PRINTS" id="PR00039">
    <property type="entry name" value="HTHLYSR"/>
</dbReference>
<proteinExistence type="inferred from homology"/>
<evidence type="ECO:0000256" key="5">
    <source>
        <dbReference type="ARBA" id="ARBA00023163"/>
    </source>
</evidence>
<feature type="domain" description="HTH lysR-type" evidence="6">
    <location>
        <begin position="5"/>
        <end position="62"/>
    </location>
</feature>
<sequence length="307" mass="34204">MSRAPNLRQIEALKAIVECGTVSRAADVLHISQPAVSKLLSHLEQDTGLQLFDRVRGRLIPTVQGMRLYHEVDRVFVGIKQIGRAVDLIKREELGQISIGVMPALAGRLISQTNRRFLKTHRETYVSVVIRSSQFIVDWLISKQVDVGIINRNTDNAYIECAPMRSGNFVCIMPKDHVLSEKDEITPADIDGQPFIALGADNRVRQKIEMALEGSGVRLNYIMDVTLAPAVCEMVAEGLGISIVDPLFAYGQRDRLSIKQFTPCIASDLSLCWLRGTQNQGIVDDYVEAARITVKDIVQHGTYTPDY</sequence>
<dbReference type="Gene3D" id="1.10.10.10">
    <property type="entry name" value="Winged helix-like DNA-binding domain superfamily/Winged helix DNA-binding domain"/>
    <property type="match status" value="1"/>
</dbReference>
<evidence type="ECO:0000256" key="4">
    <source>
        <dbReference type="ARBA" id="ARBA00023159"/>
    </source>
</evidence>
<geneLocation type="plasmid" evidence="8">
    <name>pat1d1609b</name>
</geneLocation>
<dbReference type="InterPro" id="IPR005119">
    <property type="entry name" value="LysR_subst-bd"/>
</dbReference>
<dbReference type="InterPro" id="IPR036390">
    <property type="entry name" value="WH_DNA-bd_sf"/>
</dbReference>
<dbReference type="RefSeq" id="WP_104680588.1">
    <property type="nucleotide sequence ID" value="NZ_CP026928.1"/>
</dbReference>
<dbReference type="PANTHER" id="PTHR30427:SF1">
    <property type="entry name" value="TRANSCRIPTIONAL ACTIVATOR PROTEIN LYSR"/>
    <property type="match status" value="1"/>
</dbReference>
<name>A0A2L2LMP8_AGRTU</name>
<dbReference type="Gene3D" id="3.40.190.290">
    <property type="match status" value="1"/>
</dbReference>
<evidence type="ECO:0000256" key="2">
    <source>
        <dbReference type="ARBA" id="ARBA00023015"/>
    </source>
</evidence>
<dbReference type="GO" id="GO:0010628">
    <property type="term" value="P:positive regulation of gene expression"/>
    <property type="evidence" value="ECO:0007669"/>
    <property type="project" value="TreeGrafter"/>
</dbReference>
<dbReference type="Proteomes" id="UP000237717">
    <property type="component" value="Plasmid pAt1D1609b"/>
</dbReference>
<evidence type="ECO:0000313" key="8">
    <source>
        <dbReference type="Proteomes" id="UP000237717"/>
    </source>
</evidence>
<evidence type="ECO:0000313" key="7">
    <source>
        <dbReference type="EMBL" id="AVH45602.1"/>
    </source>
</evidence>
<evidence type="ECO:0000256" key="3">
    <source>
        <dbReference type="ARBA" id="ARBA00023125"/>
    </source>
</evidence>
<dbReference type="SUPFAM" id="SSF46785">
    <property type="entry name" value="Winged helix' DNA-binding domain"/>
    <property type="match status" value="1"/>
</dbReference>
<reference evidence="7 8" key="1">
    <citation type="submission" date="2018-02" db="EMBL/GenBank/DDBJ databases">
        <title>Complete genome sequence of Agrobacterium tumefaciens 1D1609.</title>
        <authorList>
            <person name="Cho S.-T."/>
            <person name="Haryono M."/>
            <person name="Chang H.-H."/>
            <person name="Santos M.N."/>
            <person name="Lai E.-M."/>
            <person name="Kuo C.-H."/>
        </authorList>
    </citation>
    <scope>NUCLEOTIDE SEQUENCE [LARGE SCALE GENOMIC DNA]</scope>
    <source>
        <strain evidence="7 8">1D1609</strain>
        <plasmid evidence="8">Plasmid pat1d1609b</plasmid>
    </source>
</reference>
<protein>
    <submittedName>
        <fullName evidence="7">LysR family transcriptional regulator</fullName>
    </submittedName>
</protein>
<evidence type="ECO:0000259" key="6">
    <source>
        <dbReference type="PROSITE" id="PS50931"/>
    </source>
</evidence>
<organism evidence="7 8">
    <name type="scientific">Agrobacterium tumefaciens</name>
    <dbReference type="NCBI Taxonomy" id="358"/>
    <lineage>
        <taxon>Bacteria</taxon>
        <taxon>Pseudomonadati</taxon>
        <taxon>Pseudomonadota</taxon>
        <taxon>Alphaproteobacteria</taxon>
        <taxon>Hyphomicrobiales</taxon>
        <taxon>Rhizobiaceae</taxon>
        <taxon>Rhizobium/Agrobacterium group</taxon>
        <taxon>Agrobacterium</taxon>
        <taxon>Agrobacterium tumefaciens complex</taxon>
    </lineage>
</organism>
<dbReference type="Pfam" id="PF00126">
    <property type="entry name" value="HTH_1"/>
    <property type="match status" value="1"/>
</dbReference>
<gene>
    <name evidence="7" type="ORF">At1D1609_55700</name>
</gene>
<keyword evidence="2" id="KW-0805">Transcription regulation</keyword>
<dbReference type="PANTHER" id="PTHR30427">
    <property type="entry name" value="TRANSCRIPTIONAL ACTIVATOR PROTEIN LYSR"/>
    <property type="match status" value="1"/>
</dbReference>
<dbReference type="EMBL" id="CP026928">
    <property type="protein sequence ID" value="AVH45602.1"/>
    <property type="molecule type" value="Genomic_DNA"/>
</dbReference>
<keyword evidence="7" id="KW-0614">Plasmid</keyword>
<dbReference type="GO" id="GO:0043565">
    <property type="term" value="F:sequence-specific DNA binding"/>
    <property type="evidence" value="ECO:0007669"/>
    <property type="project" value="TreeGrafter"/>
</dbReference>